<keyword evidence="13 24" id="KW-1133">Transmembrane helix</keyword>
<evidence type="ECO:0000256" key="9">
    <source>
        <dbReference type="ARBA" id="ARBA00022516"/>
    </source>
</evidence>
<dbReference type="EC" id="2.7.7.41" evidence="6"/>
<keyword evidence="8" id="KW-1003">Cell membrane</keyword>
<keyword evidence="10 25" id="KW-0808">Transferase</keyword>
<keyword evidence="16" id="KW-0594">Phospholipid biosynthesis</keyword>
<protein>
    <recommendedName>
        <fullName evidence="7">Phosphatidate cytidylyltransferase</fullName>
        <ecNumber evidence="6">2.7.7.41</ecNumber>
    </recommendedName>
    <alternativeName>
        <fullName evidence="20">CDP-DAG synthase</fullName>
    </alternativeName>
    <alternativeName>
        <fullName evidence="22">CDP-DG synthase</fullName>
    </alternativeName>
    <alternativeName>
        <fullName evidence="18">CDP-diacylglycerol synthase</fullName>
    </alternativeName>
    <alternativeName>
        <fullName evidence="21">CDP-diglyceride pyrophosphorylase</fullName>
    </alternativeName>
    <alternativeName>
        <fullName evidence="23">CDP-diglyceride synthase</fullName>
    </alternativeName>
    <alternativeName>
        <fullName evidence="19">CTP:phosphatidate cytidylyltransferase</fullName>
    </alternativeName>
</protein>
<evidence type="ECO:0000256" key="16">
    <source>
        <dbReference type="ARBA" id="ARBA00023209"/>
    </source>
</evidence>
<keyword evidence="9" id="KW-0444">Lipid biosynthesis</keyword>
<comment type="pathway">
    <text evidence="4">Lipid metabolism.</text>
</comment>
<evidence type="ECO:0000256" key="11">
    <source>
        <dbReference type="ARBA" id="ARBA00022692"/>
    </source>
</evidence>
<comment type="catalytic activity">
    <reaction evidence="1">
        <text>a 1,2-diacyl-sn-glycero-3-phosphate + CTP + H(+) = a CDP-1,2-diacyl-sn-glycerol + diphosphate</text>
        <dbReference type="Rhea" id="RHEA:16229"/>
        <dbReference type="ChEBI" id="CHEBI:15378"/>
        <dbReference type="ChEBI" id="CHEBI:33019"/>
        <dbReference type="ChEBI" id="CHEBI:37563"/>
        <dbReference type="ChEBI" id="CHEBI:58332"/>
        <dbReference type="ChEBI" id="CHEBI:58608"/>
        <dbReference type="EC" id="2.7.7.41"/>
    </reaction>
</comment>
<keyword evidence="15 24" id="KW-0472">Membrane</keyword>
<accession>A0ABU1K8E0</accession>
<dbReference type="GO" id="GO:0004605">
    <property type="term" value="F:phosphatidate cytidylyltransferase activity"/>
    <property type="evidence" value="ECO:0007669"/>
    <property type="project" value="UniProtKB-EC"/>
</dbReference>
<evidence type="ECO:0000256" key="10">
    <source>
        <dbReference type="ARBA" id="ARBA00022679"/>
    </source>
</evidence>
<evidence type="ECO:0000256" key="15">
    <source>
        <dbReference type="ARBA" id="ARBA00023136"/>
    </source>
</evidence>
<evidence type="ECO:0000256" key="4">
    <source>
        <dbReference type="ARBA" id="ARBA00005189"/>
    </source>
</evidence>
<evidence type="ECO:0000256" key="1">
    <source>
        <dbReference type="ARBA" id="ARBA00001698"/>
    </source>
</evidence>
<feature type="transmembrane region" description="Helical" evidence="24">
    <location>
        <begin position="134"/>
        <end position="154"/>
    </location>
</feature>
<evidence type="ECO:0000256" key="19">
    <source>
        <dbReference type="ARBA" id="ARBA00031825"/>
    </source>
</evidence>
<comment type="similarity">
    <text evidence="5">Belongs to the CDS family.</text>
</comment>
<dbReference type="RefSeq" id="WP_309729010.1">
    <property type="nucleotide sequence ID" value="NZ_JAVDQA010000006.1"/>
</dbReference>
<dbReference type="EMBL" id="JAVDQA010000006">
    <property type="protein sequence ID" value="MDR6301525.1"/>
    <property type="molecule type" value="Genomic_DNA"/>
</dbReference>
<evidence type="ECO:0000256" key="20">
    <source>
        <dbReference type="ARBA" id="ARBA00032253"/>
    </source>
</evidence>
<feature type="transmembrane region" description="Helical" evidence="24">
    <location>
        <begin position="201"/>
        <end position="221"/>
    </location>
</feature>
<keyword evidence="17" id="KW-1208">Phospholipid metabolism</keyword>
<evidence type="ECO:0000256" key="18">
    <source>
        <dbReference type="ARBA" id="ARBA00029893"/>
    </source>
</evidence>
<keyword evidence="12 25" id="KW-0548">Nucleotidyltransferase</keyword>
<evidence type="ECO:0000256" key="6">
    <source>
        <dbReference type="ARBA" id="ARBA00012487"/>
    </source>
</evidence>
<gene>
    <name evidence="25" type="ORF">GGR31_002194</name>
</gene>
<feature type="transmembrane region" description="Helical" evidence="24">
    <location>
        <begin position="75"/>
        <end position="96"/>
    </location>
</feature>
<dbReference type="Proteomes" id="UP001257659">
    <property type="component" value="Unassembled WGS sequence"/>
</dbReference>
<evidence type="ECO:0000256" key="7">
    <source>
        <dbReference type="ARBA" id="ARBA00019373"/>
    </source>
</evidence>
<evidence type="ECO:0000256" key="8">
    <source>
        <dbReference type="ARBA" id="ARBA00022475"/>
    </source>
</evidence>
<evidence type="ECO:0000256" key="23">
    <source>
        <dbReference type="ARBA" id="ARBA00033406"/>
    </source>
</evidence>
<feature type="transmembrane region" description="Helical" evidence="24">
    <location>
        <begin position="175"/>
        <end position="195"/>
    </location>
</feature>
<comment type="caution">
    <text evidence="25">The sequence shown here is derived from an EMBL/GenBank/DDBJ whole genome shotgun (WGS) entry which is preliminary data.</text>
</comment>
<evidence type="ECO:0000256" key="17">
    <source>
        <dbReference type="ARBA" id="ARBA00023264"/>
    </source>
</evidence>
<comment type="pathway">
    <text evidence="3">Phospholipid metabolism; CDP-diacylglycerol biosynthesis; CDP-diacylglycerol from sn-glycerol 3-phosphate: step 3/3.</text>
</comment>
<dbReference type="Pfam" id="PF01148">
    <property type="entry name" value="CTP_transf_1"/>
    <property type="match status" value="1"/>
</dbReference>
<evidence type="ECO:0000313" key="25">
    <source>
        <dbReference type="EMBL" id="MDR6301525.1"/>
    </source>
</evidence>
<evidence type="ECO:0000256" key="14">
    <source>
        <dbReference type="ARBA" id="ARBA00023098"/>
    </source>
</evidence>
<name>A0ABU1K8E0_9FLAO</name>
<evidence type="ECO:0000256" key="22">
    <source>
        <dbReference type="ARBA" id="ARBA00032743"/>
    </source>
</evidence>
<evidence type="ECO:0000256" key="2">
    <source>
        <dbReference type="ARBA" id="ARBA00004651"/>
    </source>
</evidence>
<feature type="transmembrane region" description="Helical" evidence="24">
    <location>
        <begin position="53"/>
        <end position="69"/>
    </location>
</feature>
<reference evidence="25 26" key="1">
    <citation type="submission" date="2023-07" db="EMBL/GenBank/DDBJ databases">
        <title>Genomic Encyclopedia of Type Strains, Phase IV (KMG-IV): sequencing the most valuable type-strain genomes for metagenomic binning, comparative biology and taxonomic classification.</title>
        <authorList>
            <person name="Goeker M."/>
        </authorList>
    </citation>
    <scope>NUCLEOTIDE SEQUENCE [LARGE SCALE GENOMIC DNA]</scope>
    <source>
        <strain evidence="25 26">DSM 102814</strain>
    </source>
</reference>
<evidence type="ECO:0000256" key="21">
    <source>
        <dbReference type="ARBA" id="ARBA00032396"/>
    </source>
</evidence>
<evidence type="ECO:0000256" key="12">
    <source>
        <dbReference type="ARBA" id="ARBA00022695"/>
    </source>
</evidence>
<keyword evidence="11 24" id="KW-0812">Transmembrane</keyword>
<evidence type="ECO:0000256" key="3">
    <source>
        <dbReference type="ARBA" id="ARBA00005119"/>
    </source>
</evidence>
<dbReference type="PANTHER" id="PTHR46382">
    <property type="entry name" value="PHOSPHATIDATE CYTIDYLYLTRANSFERASE"/>
    <property type="match status" value="1"/>
</dbReference>
<keyword evidence="26" id="KW-1185">Reference proteome</keyword>
<evidence type="ECO:0000313" key="26">
    <source>
        <dbReference type="Proteomes" id="UP001257659"/>
    </source>
</evidence>
<evidence type="ECO:0000256" key="24">
    <source>
        <dbReference type="SAM" id="Phobius"/>
    </source>
</evidence>
<dbReference type="PANTHER" id="PTHR46382:SF1">
    <property type="entry name" value="PHOSPHATIDATE CYTIDYLYLTRANSFERASE"/>
    <property type="match status" value="1"/>
</dbReference>
<feature type="transmembrane region" description="Helical" evidence="24">
    <location>
        <begin position="108"/>
        <end position="128"/>
    </location>
</feature>
<evidence type="ECO:0000256" key="5">
    <source>
        <dbReference type="ARBA" id="ARBA00010185"/>
    </source>
</evidence>
<organism evidence="25 26">
    <name type="scientific">Mesonia maritima</name>
    <dbReference type="NCBI Taxonomy" id="1793873"/>
    <lineage>
        <taxon>Bacteria</taxon>
        <taxon>Pseudomonadati</taxon>
        <taxon>Bacteroidota</taxon>
        <taxon>Flavobacteriia</taxon>
        <taxon>Flavobacteriales</taxon>
        <taxon>Flavobacteriaceae</taxon>
        <taxon>Mesonia</taxon>
    </lineage>
</organism>
<proteinExistence type="inferred from homology"/>
<comment type="subcellular location">
    <subcellularLocation>
        <location evidence="2">Cell membrane</location>
        <topology evidence="2">Multi-pass membrane protein</topology>
    </subcellularLocation>
</comment>
<keyword evidence="14" id="KW-0443">Lipid metabolism</keyword>
<feature type="transmembrane region" description="Helical" evidence="24">
    <location>
        <begin position="12"/>
        <end position="41"/>
    </location>
</feature>
<feature type="transmembrane region" description="Helical" evidence="24">
    <location>
        <begin position="242"/>
        <end position="262"/>
    </location>
</feature>
<evidence type="ECO:0000256" key="13">
    <source>
        <dbReference type="ARBA" id="ARBA00022989"/>
    </source>
</evidence>
<sequence>MKEFITRGLSGAFYAFLLIATVLVSEYTFWGLIFIFGIISLYELQKLLQLNSYLSYFIFIGFLLYFSVFKLNYHALTALLIFTIFVKILLLKDLMIIHKIPLFEGKKYLVVIFYLISSFIFLTLIPYYDGNYEPELLIGAFILVWVNDSFAYLVGKNFGRKKLFERISPKKTVEGFLGGLFFSLLSSYVIYNYTAIFDYKIWLGLAALISIFGTLGDLIQSKLKRQANVKDSGRLMPGHGGLLDRLDSILFAGTFIYAYLLIVQNVS</sequence>